<feature type="region of interest" description="Disordered" evidence="5">
    <location>
        <begin position="877"/>
        <end position="901"/>
    </location>
</feature>
<name>A0AAV6T646_SOLSE</name>
<evidence type="ECO:0000256" key="5">
    <source>
        <dbReference type="SAM" id="MobiDB-lite"/>
    </source>
</evidence>
<evidence type="ECO:0000256" key="2">
    <source>
        <dbReference type="ARBA" id="ARBA00022833"/>
    </source>
</evidence>
<feature type="compositionally biased region" description="Polar residues" evidence="5">
    <location>
        <begin position="585"/>
        <end position="596"/>
    </location>
</feature>
<feature type="compositionally biased region" description="Basic and acidic residues" evidence="5">
    <location>
        <begin position="460"/>
        <end position="474"/>
    </location>
</feature>
<keyword evidence="2 4" id="KW-0862">Zinc</keyword>
<proteinExistence type="predicted"/>
<feature type="compositionally biased region" description="Polar residues" evidence="5">
    <location>
        <begin position="81"/>
        <end position="92"/>
    </location>
</feature>
<gene>
    <name evidence="7" type="ORF">JOB18_018276</name>
</gene>
<evidence type="ECO:0000256" key="3">
    <source>
        <dbReference type="ARBA" id="ARBA00023038"/>
    </source>
</evidence>
<feature type="region of interest" description="Disordered" evidence="5">
    <location>
        <begin position="72"/>
        <end position="98"/>
    </location>
</feature>
<comment type="caution">
    <text evidence="7">The sequence shown here is derived from an EMBL/GenBank/DDBJ whole genome shotgun (WGS) entry which is preliminary data.</text>
</comment>
<dbReference type="InterPro" id="IPR001781">
    <property type="entry name" value="Znf_LIM"/>
</dbReference>
<dbReference type="PROSITE" id="PS50023">
    <property type="entry name" value="LIM_DOMAIN_2"/>
    <property type="match status" value="1"/>
</dbReference>
<feature type="compositionally biased region" description="Polar residues" evidence="5">
    <location>
        <begin position="343"/>
        <end position="356"/>
    </location>
</feature>
<dbReference type="Proteomes" id="UP000693946">
    <property type="component" value="Linkage Group LG1"/>
</dbReference>
<dbReference type="EMBL" id="JAGKHQ010000001">
    <property type="protein sequence ID" value="KAG7524876.1"/>
    <property type="molecule type" value="Genomic_DNA"/>
</dbReference>
<dbReference type="AlphaFoldDB" id="A0AAV6T646"/>
<feature type="domain" description="LIM zinc-binding" evidence="6">
    <location>
        <begin position="1"/>
        <end position="49"/>
    </location>
</feature>
<evidence type="ECO:0000313" key="7">
    <source>
        <dbReference type="EMBL" id="KAG7524876.1"/>
    </source>
</evidence>
<feature type="compositionally biased region" description="Polar residues" evidence="5">
    <location>
        <begin position="319"/>
        <end position="330"/>
    </location>
</feature>
<dbReference type="GO" id="GO:0046872">
    <property type="term" value="F:metal ion binding"/>
    <property type="evidence" value="ECO:0007669"/>
    <property type="project" value="UniProtKB-KW"/>
</dbReference>
<evidence type="ECO:0000256" key="1">
    <source>
        <dbReference type="ARBA" id="ARBA00022723"/>
    </source>
</evidence>
<organism evidence="7 8">
    <name type="scientific">Solea senegalensis</name>
    <name type="common">Senegalese sole</name>
    <dbReference type="NCBI Taxonomy" id="28829"/>
    <lineage>
        <taxon>Eukaryota</taxon>
        <taxon>Metazoa</taxon>
        <taxon>Chordata</taxon>
        <taxon>Craniata</taxon>
        <taxon>Vertebrata</taxon>
        <taxon>Euteleostomi</taxon>
        <taxon>Actinopterygii</taxon>
        <taxon>Neopterygii</taxon>
        <taxon>Teleostei</taxon>
        <taxon>Neoteleostei</taxon>
        <taxon>Acanthomorphata</taxon>
        <taxon>Carangaria</taxon>
        <taxon>Pleuronectiformes</taxon>
        <taxon>Pleuronectoidei</taxon>
        <taxon>Soleidae</taxon>
        <taxon>Solea</taxon>
    </lineage>
</organism>
<feature type="region of interest" description="Disordered" evidence="5">
    <location>
        <begin position="306"/>
        <end position="386"/>
    </location>
</feature>
<feature type="compositionally biased region" description="Low complexity" evidence="5">
    <location>
        <begin position="438"/>
        <end position="452"/>
    </location>
</feature>
<keyword evidence="8" id="KW-1185">Reference proteome</keyword>
<keyword evidence="1 4" id="KW-0479">Metal-binding</keyword>
<feature type="compositionally biased region" description="Polar residues" evidence="5">
    <location>
        <begin position="877"/>
        <end position="895"/>
    </location>
</feature>
<keyword evidence="3 4" id="KW-0440">LIM domain</keyword>
<sequence length="901" mass="97616">MEKMVANKLILHNNCFCCKHCHKKLSIHNYSSLYGEFYCITHYQQLFKRKGNYDEGFGHKQHKDRWLQINKRTDEPDAVSTLKSTKPKSNTGDGPRDISAKVLVTKSSVREAGSNSHADVKGKLKMSWPPETKKTTAISNTSQRTYTPNMKDKIVNYGKAEMYNMSAAEHHKNQKNQLEMNHKGEKKDKGVKEPSKAAGFNLAHLPAEEPNPTKAGRMRDGFSSGKGFTVTNKKAQQTNDVPISETKDNPVLDKLDKTKKAVRFLPNVDIVQYDQPQNDLMSGVKKEENQVNVETSENKCAEEMTNSLDQESHGKADISQESPQADSTILNGVAEKVEESHKMQSVTETVKSTQDQKPSDKPAIIPRSSASRSQDPSALHISAAPKPDIEACCESNKDQLKTTSFVNVQEHDDIQKKPAVVVDSLKGSAKQTEKTKAKSGSLSKGKSPLSKLFTSGGSDKTNKAEPKDAKKADVKPSGGLFGRLFQSSSEKPEDKTKSDTKGERQEKTHADKKRSEVAKEAITEEMQKEDDVPQVPPLELEKSTSAEPSILESSNDEDMSKSTETSNLNTTSTGETGDDCANPIQLGQESDLQSCETEVLTATDPGPAQSEDPPESVNQTSVGPAEKRGGEVLTCGVTSVSADPPFDQISGDNVVPNPNQLFETPEDKGANLVQGAFTDHNHEPYQDPCDLFGAVFGNTPGDMFSSSVSDSAGVSSEGISLFDSSVESEVMLSVTDQPTVPDPALTTQDKSRACDPFMTDNNTSDLDIFSVNDVLFAQPPTLNVFDQGGAEASQTQTSAFSNDIFGLDVISNNADAFPAASNSLQDALGSDMFFTGAPSGHHTDLFAEDIFTSGQSLLPSVSMASNADSLMDNLTASESKTAEQSTGNTVTNSSWMEDLLG</sequence>
<feature type="compositionally biased region" description="Basic and acidic residues" evidence="5">
    <location>
        <begin position="490"/>
        <end position="531"/>
    </location>
</feature>
<feature type="compositionally biased region" description="Low complexity" evidence="5">
    <location>
        <begin position="563"/>
        <end position="575"/>
    </location>
</feature>
<dbReference type="PANTHER" id="PTHR24206">
    <property type="entry name" value="OS06G0237300 PROTEIN"/>
    <property type="match status" value="1"/>
</dbReference>
<protein>
    <submittedName>
        <fullName evidence="7">FK506-binding protein 5-like</fullName>
    </submittedName>
</protein>
<reference evidence="7 8" key="1">
    <citation type="journal article" date="2021" name="Sci. Rep.">
        <title>Chromosome anchoring in Senegalese sole (Solea senegalensis) reveals sex-associated markers and genome rearrangements in flatfish.</title>
        <authorList>
            <person name="Guerrero-Cozar I."/>
            <person name="Gomez-Garrido J."/>
            <person name="Berbel C."/>
            <person name="Martinez-Blanch J.F."/>
            <person name="Alioto T."/>
            <person name="Claros M.G."/>
            <person name="Gagnaire P.A."/>
            <person name="Manchado M."/>
        </authorList>
    </citation>
    <scope>NUCLEOTIDE SEQUENCE [LARGE SCALE GENOMIC DNA]</scope>
    <source>
        <strain evidence="7">Sse05_10M</strain>
    </source>
</reference>
<feature type="region of interest" description="Disordered" evidence="5">
    <location>
        <begin position="410"/>
        <end position="630"/>
    </location>
</feature>
<evidence type="ECO:0000313" key="8">
    <source>
        <dbReference type="Proteomes" id="UP000693946"/>
    </source>
</evidence>
<accession>A0AAV6T646</accession>
<evidence type="ECO:0000259" key="6">
    <source>
        <dbReference type="PROSITE" id="PS50023"/>
    </source>
</evidence>
<evidence type="ECO:0000256" key="4">
    <source>
        <dbReference type="PROSITE-ProRule" id="PRU00125"/>
    </source>
</evidence>